<keyword evidence="6" id="KW-1185">Reference proteome</keyword>
<dbReference type="Proteomes" id="UP001164746">
    <property type="component" value="Chromosome 7"/>
</dbReference>
<evidence type="ECO:0000256" key="3">
    <source>
        <dbReference type="ARBA" id="ARBA00031876"/>
    </source>
</evidence>
<gene>
    <name evidence="5" type="ORF">MAR_036297</name>
</gene>
<protein>
    <recommendedName>
        <fullName evidence="2">Protein NATD1</fullName>
    </recommendedName>
    <alternativeName>
        <fullName evidence="3">N-acetyltransferase domain-containing protein 1</fullName>
    </alternativeName>
</protein>
<dbReference type="InterPro" id="IPR016181">
    <property type="entry name" value="Acyl_CoA_acyltransferase"/>
</dbReference>
<sequence>MSMTRSILLISSWGKSFSKSHTACHHFKTHIAKMSTTVTNKDVIHDSSIREFYIPLKEEGFEGKAYLQYSFIKPDYVDLEHTVVPEHFQGRGIAKVLAKTVFDHFVDEQKYIRPTCTYLQKFYNDNPIPRYAEKVKWN</sequence>
<dbReference type="Gene3D" id="3.40.630.30">
    <property type="match status" value="1"/>
</dbReference>
<reference evidence="5" key="1">
    <citation type="submission" date="2022-11" db="EMBL/GenBank/DDBJ databases">
        <title>Centuries of genome instability and evolution in soft-shell clam transmissible cancer (bioRxiv).</title>
        <authorList>
            <person name="Hart S.F.M."/>
            <person name="Yonemitsu M.A."/>
            <person name="Giersch R.M."/>
            <person name="Beal B.F."/>
            <person name="Arriagada G."/>
            <person name="Davis B.W."/>
            <person name="Ostrander E.A."/>
            <person name="Goff S.P."/>
            <person name="Metzger M.J."/>
        </authorList>
    </citation>
    <scope>NUCLEOTIDE SEQUENCE</scope>
    <source>
        <strain evidence="5">MELC-2E11</strain>
        <tissue evidence="5">Siphon/mantle</tissue>
    </source>
</reference>
<dbReference type="PROSITE" id="PS51729">
    <property type="entry name" value="GNAT_YJDJ"/>
    <property type="match status" value="1"/>
</dbReference>
<evidence type="ECO:0000256" key="2">
    <source>
        <dbReference type="ARBA" id="ARBA00020243"/>
    </source>
</evidence>
<dbReference type="Pfam" id="PF14542">
    <property type="entry name" value="Acetyltransf_CG"/>
    <property type="match status" value="1"/>
</dbReference>
<name>A0ABY7EQX9_MYAAR</name>
<dbReference type="InterPro" id="IPR031165">
    <property type="entry name" value="GNAT_YJDJ"/>
</dbReference>
<dbReference type="PANTHER" id="PTHR31435">
    <property type="entry name" value="PROTEIN NATD1"/>
    <property type="match status" value="1"/>
</dbReference>
<comment type="similarity">
    <text evidence="1">Belongs to the NATD1 family.</text>
</comment>
<organism evidence="5 6">
    <name type="scientific">Mya arenaria</name>
    <name type="common">Soft-shell clam</name>
    <dbReference type="NCBI Taxonomy" id="6604"/>
    <lineage>
        <taxon>Eukaryota</taxon>
        <taxon>Metazoa</taxon>
        <taxon>Spiralia</taxon>
        <taxon>Lophotrochozoa</taxon>
        <taxon>Mollusca</taxon>
        <taxon>Bivalvia</taxon>
        <taxon>Autobranchia</taxon>
        <taxon>Heteroconchia</taxon>
        <taxon>Euheterodonta</taxon>
        <taxon>Imparidentia</taxon>
        <taxon>Neoheterodontei</taxon>
        <taxon>Myida</taxon>
        <taxon>Myoidea</taxon>
        <taxon>Myidae</taxon>
        <taxon>Mya</taxon>
    </lineage>
</organism>
<proteinExistence type="inferred from homology"/>
<evidence type="ECO:0000259" key="4">
    <source>
        <dbReference type="PROSITE" id="PS51729"/>
    </source>
</evidence>
<accession>A0ABY7EQX9</accession>
<evidence type="ECO:0000256" key="1">
    <source>
        <dbReference type="ARBA" id="ARBA00006233"/>
    </source>
</evidence>
<evidence type="ECO:0000313" key="6">
    <source>
        <dbReference type="Proteomes" id="UP001164746"/>
    </source>
</evidence>
<dbReference type="InterPro" id="IPR045057">
    <property type="entry name" value="Gcn5-rel_NAT"/>
</dbReference>
<dbReference type="SUPFAM" id="SSF55729">
    <property type="entry name" value="Acyl-CoA N-acyltransferases (Nat)"/>
    <property type="match status" value="1"/>
</dbReference>
<dbReference type="EMBL" id="CP111018">
    <property type="protein sequence ID" value="WAR11221.1"/>
    <property type="molecule type" value="Genomic_DNA"/>
</dbReference>
<dbReference type="PANTHER" id="PTHR31435:SF9">
    <property type="entry name" value="PROTEIN NATD1"/>
    <property type="match status" value="1"/>
</dbReference>
<feature type="domain" description="N-acetyltransferase" evidence="4">
    <location>
        <begin position="44"/>
        <end position="136"/>
    </location>
</feature>
<evidence type="ECO:0000313" key="5">
    <source>
        <dbReference type="EMBL" id="WAR11221.1"/>
    </source>
</evidence>